<organism evidence="3 4">
    <name type="scientific">Phytohabitans suffuscus</name>
    <dbReference type="NCBI Taxonomy" id="624315"/>
    <lineage>
        <taxon>Bacteria</taxon>
        <taxon>Bacillati</taxon>
        <taxon>Actinomycetota</taxon>
        <taxon>Actinomycetes</taxon>
        <taxon>Micromonosporales</taxon>
        <taxon>Micromonosporaceae</taxon>
    </lineage>
</organism>
<feature type="compositionally biased region" description="Polar residues" evidence="1">
    <location>
        <begin position="370"/>
        <end position="395"/>
    </location>
</feature>
<dbReference type="Pfam" id="PF02720">
    <property type="entry name" value="DUF222"/>
    <property type="match status" value="1"/>
</dbReference>
<dbReference type="Proteomes" id="UP000503011">
    <property type="component" value="Chromosome"/>
</dbReference>
<keyword evidence="4" id="KW-1185">Reference proteome</keyword>
<dbReference type="InterPro" id="IPR003870">
    <property type="entry name" value="DUF222"/>
</dbReference>
<feature type="compositionally biased region" description="Low complexity" evidence="1">
    <location>
        <begin position="248"/>
        <end position="268"/>
    </location>
</feature>
<proteinExistence type="predicted"/>
<evidence type="ECO:0000313" key="4">
    <source>
        <dbReference type="Proteomes" id="UP000503011"/>
    </source>
</evidence>
<protein>
    <recommendedName>
        <fullName evidence="2">DUF222 domain-containing protein</fullName>
    </recommendedName>
</protein>
<evidence type="ECO:0000256" key="1">
    <source>
        <dbReference type="SAM" id="MobiDB-lite"/>
    </source>
</evidence>
<sequence length="464" mass="49433">MFDDGIDVDVLAGMPTGTDLATALARVDRAALNGFELVEVAKATCRQVAHYQAELLATVAEIAYCPPGNETSPAQRTDHPAEYAADEVRLALTLTRRAADILMGDAYTLVERLPTVHQALRSGQIDLPRARVLDQETAALPEPVARDMVDLILPAAGDLTTGQLRIRLRRMVIETDPSAAATRQRQALARRRVEHGLDTDGTATLAGYHLPPDRAATAAARIDTHRRTGRTWTTPPPGKTADPPQQPTSACCADTATATNTATASLSPNPHPAPSNGPPNSATPTPPHPNHPDHHTHPNQPPAEAKPRTVRRSPGRPPTKPPRSHTPAAGACACPRPSHGPPLPTHPGPGKPGPRCKTRPVLRDPGRPEPTNQVRGRAYTTRTVTPGNQQQSAPNTRPKPIKATGRPSNGPGIIHQAGRVTLGSDHRSRAAPPSAVHKLPKRSSRRSLEPFPEPEVSLVHIGSP</sequence>
<reference evidence="3 4" key="1">
    <citation type="submission" date="2020-03" db="EMBL/GenBank/DDBJ databases">
        <title>Whole genome shotgun sequence of Phytohabitans suffuscus NBRC 105367.</title>
        <authorList>
            <person name="Komaki H."/>
            <person name="Tamura T."/>
        </authorList>
    </citation>
    <scope>NUCLEOTIDE SEQUENCE [LARGE SCALE GENOMIC DNA]</scope>
    <source>
        <strain evidence="3 4">NBRC 105367</strain>
    </source>
</reference>
<evidence type="ECO:0000313" key="3">
    <source>
        <dbReference type="EMBL" id="BCB84173.1"/>
    </source>
</evidence>
<evidence type="ECO:0000259" key="2">
    <source>
        <dbReference type="Pfam" id="PF02720"/>
    </source>
</evidence>
<dbReference type="KEGG" id="psuu:Psuf_014860"/>
<feature type="compositionally biased region" description="Pro residues" evidence="1">
    <location>
        <begin position="338"/>
        <end position="352"/>
    </location>
</feature>
<reference evidence="3 4" key="2">
    <citation type="submission" date="2020-03" db="EMBL/GenBank/DDBJ databases">
        <authorList>
            <person name="Ichikawa N."/>
            <person name="Kimura A."/>
            <person name="Kitahashi Y."/>
            <person name="Uohara A."/>
        </authorList>
    </citation>
    <scope>NUCLEOTIDE SEQUENCE [LARGE SCALE GENOMIC DNA]</scope>
    <source>
        <strain evidence="3 4">NBRC 105367</strain>
    </source>
</reference>
<feature type="domain" description="DUF222" evidence="2">
    <location>
        <begin position="59"/>
        <end position="223"/>
    </location>
</feature>
<feature type="region of interest" description="Disordered" evidence="1">
    <location>
        <begin position="221"/>
        <end position="464"/>
    </location>
</feature>
<name>A0A6F8YDR8_9ACTN</name>
<gene>
    <name evidence="3" type="ORF">Psuf_014860</name>
</gene>
<dbReference type="AlphaFoldDB" id="A0A6F8YDR8"/>
<accession>A0A6F8YDR8</accession>
<dbReference type="EMBL" id="AP022871">
    <property type="protein sequence ID" value="BCB84173.1"/>
    <property type="molecule type" value="Genomic_DNA"/>
</dbReference>